<dbReference type="InterPro" id="IPR020845">
    <property type="entry name" value="AMP-binding_CS"/>
</dbReference>
<reference evidence="6" key="2">
    <citation type="submission" date="2022-10" db="EMBL/GenBank/DDBJ databases">
        <authorList>
            <consortium name="ENA_rothamsted_submissions"/>
            <consortium name="culmorum"/>
            <person name="King R."/>
        </authorList>
    </citation>
    <scope>NUCLEOTIDE SEQUENCE</scope>
</reference>
<dbReference type="InterPro" id="IPR000873">
    <property type="entry name" value="AMP-dep_synth/lig_dom"/>
</dbReference>
<sequence>MNFAISLAHIGFKKGQTVAICSENRSEFLKVIVGVACAGGVITTINPAYVEAEMHHVMKISKPKYIVCSPDAYKQHAKTFKSLQHVHKIILFGNVKVAGTLSYNDLTIPANNFKKGDDIFNGQLMRNVDYEEFKAVDVKGQTDTLIILYSSGTTGMPKGVMLTHLNVLTVCCFVGQLEAITSLEITPWFHTMGLMGALRGLSSTKTILFLPKFEVDLYLRTIEKFKVSKQKKKVYFKYLPYNRQQLVIFMSFHKFSLSNKFLF</sequence>
<keyword evidence="4" id="KW-0576">Peroxisome</keyword>
<dbReference type="PROSITE" id="PS00455">
    <property type="entry name" value="AMP_BINDING"/>
    <property type="match status" value="1"/>
</dbReference>
<dbReference type="PANTHER" id="PTHR24096:SF149">
    <property type="entry name" value="AMP-BINDING DOMAIN-CONTAINING PROTEIN-RELATED"/>
    <property type="match status" value="1"/>
</dbReference>
<accession>A0A9N9WIN0</accession>
<evidence type="ECO:0000256" key="3">
    <source>
        <dbReference type="ARBA" id="ARBA00022598"/>
    </source>
</evidence>
<proteinExistence type="inferred from homology"/>
<comment type="similarity">
    <text evidence="2">Belongs to the ATP-dependent AMP-binding enzyme family.</text>
</comment>
<dbReference type="OrthoDB" id="10253869at2759"/>
<reference evidence="6" key="1">
    <citation type="submission" date="2021-12" db="EMBL/GenBank/DDBJ databases">
        <authorList>
            <person name="King R."/>
        </authorList>
    </citation>
    <scope>NUCLEOTIDE SEQUENCE</scope>
</reference>
<dbReference type="GO" id="GO:0016405">
    <property type="term" value="F:CoA-ligase activity"/>
    <property type="evidence" value="ECO:0007669"/>
    <property type="project" value="TreeGrafter"/>
</dbReference>
<dbReference type="AlphaFoldDB" id="A0A9N9WIN0"/>
<dbReference type="Gene3D" id="3.40.50.980">
    <property type="match status" value="2"/>
</dbReference>
<dbReference type="Pfam" id="PF00501">
    <property type="entry name" value="AMP-binding"/>
    <property type="match status" value="1"/>
</dbReference>
<dbReference type="EMBL" id="OU893337">
    <property type="protein sequence ID" value="CAG9794307.1"/>
    <property type="molecule type" value="Genomic_DNA"/>
</dbReference>
<dbReference type="PANTHER" id="PTHR24096">
    <property type="entry name" value="LONG-CHAIN-FATTY-ACID--COA LIGASE"/>
    <property type="match status" value="1"/>
</dbReference>
<evidence type="ECO:0000256" key="1">
    <source>
        <dbReference type="ARBA" id="ARBA00004275"/>
    </source>
</evidence>
<gene>
    <name evidence="6" type="ORF">DIATSA_LOCUS11696</name>
</gene>
<evidence type="ECO:0000313" key="6">
    <source>
        <dbReference type="EMBL" id="CAG9794307.1"/>
    </source>
</evidence>
<evidence type="ECO:0000256" key="2">
    <source>
        <dbReference type="ARBA" id="ARBA00006432"/>
    </source>
</evidence>
<keyword evidence="3" id="KW-0436">Ligase</keyword>
<dbReference type="SUPFAM" id="SSF56801">
    <property type="entry name" value="Acetyl-CoA synthetase-like"/>
    <property type="match status" value="1"/>
</dbReference>
<comment type="subcellular location">
    <subcellularLocation>
        <location evidence="1">Peroxisome</location>
    </subcellularLocation>
</comment>
<keyword evidence="7" id="KW-1185">Reference proteome</keyword>
<evidence type="ECO:0000259" key="5">
    <source>
        <dbReference type="Pfam" id="PF00501"/>
    </source>
</evidence>
<evidence type="ECO:0000313" key="7">
    <source>
        <dbReference type="Proteomes" id="UP001153714"/>
    </source>
</evidence>
<dbReference type="GO" id="GO:0005777">
    <property type="term" value="C:peroxisome"/>
    <property type="evidence" value="ECO:0007669"/>
    <property type="project" value="UniProtKB-SubCell"/>
</dbReference>
<feature type="domain" description="AMP-dependent synthetase/ligase" evidence="5">
    <location>
        <begin position="2"/>
        <end position="228"/>
    </location>
</feature>
<organism evidence="6 7">
    <name type="scientific">Diatraea saccharalis</name>
    <name type="common">sugarcane borer</name>
    <dbReference type="NCBI Taxonomy" id="40085"/>
    <lineage>
        <taxon>Eukaryota</taxon>
        <taxon>Metazoa</taxon>
        <taxon>Ecdysozoa</taxon>
        <taxon>Arthropoda</taxon>
        <taxon>Hexapoda</taxon>
        <taxon>Insecta</taxon>
        <taxon>Pterygota</taxon>
        <taxon>Neoptera</taxon>
        <taxon>Endopterygota</taxon>
        <taxon>Lepidoptera</taxon>
        <taxon>Glossata</taxon>
        <taxon>Ditrysia</taxon>
        <taxon>Pyraloidea</taxon>
        <taxon>Crambidae</taxon>
        <taxon>Crambinae</taxon>
        <taxon>Diatraea</taxon>
    </lineage>
</organism>
<protein>
    <recommendedName>
        <fullName evidence="5">AMP-dependent synthetase/ligase domain-containing protein</fullName>
    </recommendedName>
</protein>
<dbReference type="Proteomes" id="UP001153714">
    <property type="component" value="Chromosome 6"/>
</dbReference>
<name>A0A9N9WIN0_9NEOP</name>
<evidence type="ECO:0000256" key="4">
    <source>
        <dbReference type="ARBA" id="ARBA00023140"/>
    </source>
</evidence>